<reference evidence="1 2" key="1">
    <citation type="submission" date="2019-05" db="EMBL/GenBank/DDBJ databases">
        <title>Marinobacter panjinensis sp. nov., a moderately halophilic bacterium isolated from sea tidal flat environment.</title>
        <authorList>
            <person name="Yang W."/>
            <person name="An M."/>
            <person name="He W."/>
            <person name="Luo X."/>
            <person name="Zhu L."/>
            <person name="Chen G."/>
            <person name="Zhang Y."/>
            <person name="Wang Y."/>
        </authorList>
    </citation>
    <scope>NUCLEOTIDE SEQUENCE [LARGE SCALE GENOMIC DNA]</scope>
    <source>
        <strain evidence="1 2">PJ-16</strain>
    </source>
</reference>
<dbReference type="AlphaFoldDB" id="A0A4V6CTS8"/>
<keyword evidence="2" id="KW-1185">Reference proteome</keyword>
<dbReference type="OrthoDB" id="9806380at2"/>
<name>A0A4V6CTS8_9GAMM</name>
<organism evidence="1 2">
    <name type="scientific">Marinobacter panjinensis</name>
    <dbReference type="NCBI Taxonomy" id="2576384"/>
    <lineage>
        <taxon>Bacteria</taxon>
        <taxon>Pseudomonadati</taxon>
        <taxon>Pseudomonadota</taxon>
        <taxon>Gammaproteobacteria</taxon>
        <taxon>Pseudomonadales</taxon>
        <taxon>Marinobacteraceae</taxon>
        <taxon>Marinobacter</taxon>
    </lineage>
</organism>
<evidence type="ECO:0000313" key="2">
    <source>
        <dbReference type="Proteomes" id="UP000308488"/>
    </source>
</evidence>
<dbReference type="Gene3D" id="3.30.70.100">
    <property type="match status" value="1"/>
</dbReference>
<evidence type="ECO:0000313" key="1">
    <source>
        <dbReference type="EMBL" id="TKV66775.1"/>
    </source>
</evidence>
<accession>A0A4V6CTS8</accession>
<sequence>MADIGSDYVVRWHNSPAYQELVPLRIKAADVDLISYEADG</sequence>
<dbReference type="RefSeq" id="WP_137434197.1">
    <property type="nucleotide sequence ID" value="NZ_JANRHC010000004.1"/>
</dbReference>
<dbReference type="Proteomes" id="UP000308488">
    <property type="component" value="Unassembled WGS sequence"/>
</dbReference>
<dbReference type="EMBL" id="SZYH01000001">
    <property type="protein sequence ID" value="TKV66775.1"/>
    <property type="molecule type" value="Genomic_DNA"/>
</dbReference>
<comment type="caution">
    <text evidence="1">The sequence shown here is derived from an EMBL/GenBank/DDBJ whole genome shotgun (WGS) entry which is preliminary data.</text>
</comment>
<protein>
    <submittedName>
        <fullName evidence="1">DUF1330 domain-containing protein</fullName>
    </submittedName>
</protein>
<gene>
    <name evidence="1" type="ORF">FDP08_01055</name>
</gene>
<proteinExistence type="predicted"/>